<proteinExistence type="predicted"/>
<evidence type="ECO:0000313" key="3">
    <source>
        <dbReference type="EMBL" id="EGJ72388.1"/>
    </source>
</evidence>
<reference evidence="3 4" key="1">
    <citation type="journal article" date="2011" name="Stand. Genomic Sci.">
        <title>Non-contiguous finished genome sequence of Bacteroides coprosuis type strain (PC139).</title>
        <authorList>
            <person name="Land M."/>
            <person name="Held B."/>
            <person name="Gronow S."/>
            <person name="Abt B."/>
            <person name="Lucas S."/>
            <person name="Del Rio T.G."/>
            <person name="Nolan M."/>
            <person name="Tice H."/>
            <person name="Cheng J.F."/>
            <person name="Pitluck S."/>
            <person name="Liolios K."/>
            <person name="Pagani I."/>
            <person name="Ivanova N."/>
            <person name="Mavromatis K."/>
            <person name="Mikhailova N."/>
            <person name="Pati A."/>
            <person name="Tapia R."/>
            <person name="Han C."/>
            <person name="Goodwin L."/>
            <person name="Chen A."/>
            <person name="Palaniappan K."/>
            <person name="Hauser L."/>
            <person name="Brambilla E.M."/>
            <person name="Rohde M."/>
            <person name="Goker M."/>
            <person name="Detter J.C."/>
            <person name="Woyke T."/>
            <person name="Bristow J."/>
            <person name="Eisen J.A."/>
            <person name="Markowitz V."/>
            <person name="Hugenholtz P."/>
            <person name="Kyrpides N.C."/>
            <person name="Klenk H.P."/>
            <person name="Lapidus A."/>
        </authorList>
    </citation>
    <scope>NUCLEOTIDE SEQUENCE [LARGE SCALE GENOMIC DNA]</scope>
    <source>
        <strain evidence="3 4">DSM 18011</strain>
    </source>
</reference>
<feature type="signal peptide" evidence="1">
    <location>
        <begin position="1"/>
        <end position="22"/>
    </location>
</feature>
<keyword evidence="4" id="KW-1185">Reference proteome</keyword>
<dbReference type="HOGENOM" id="CLU_058026_2_0_10"/>
<dbReference type="Gene3D" id="2.40.128.270">
    <property type="match status" value="2"/>
</dbReference>
<dbReference type="InterPro" id="IPR038670">
    <property type="entry name" value="HslJ-like_sf"/>
</dbReference>
<accession>F3ZUE0</accession>
<feature type="domain" description="DUF306" evidence="2">
    <location>
        <begin position="152"/>
        <end position="264"/>
    </location>
</feature>
<dbReference type="PANTHER" id="PTHR35535">
    <property type="entry name" value="HEAT SHOCK PROTEIN HSLJ"/>
    <property type="match status" value="1"/>
</dbReference>
<dbReference type="Pfam" id="PF03724">
    <property type="entry name" value="META"/>
    <property type="match status" value="2"/>
</dbReference>
<dbReference type="OrthoDB" id="880459at2"/>
<dbReference type="EMBL" id="CM001167">
    <property type="protein sequence ID" value="EGJ72388.1"/>
    <property type="molecule type" value="Genomic_DNA"/>
</dbReference>
<dbReference type="AlphaFoldDB" id="F3ZUE0"/>
<feature type="chain" id="PRO_5003309561" description="DUF306 domain-containing protein" evidence="1">
    <location>
        <begin position="23"/>
        <end position="269"/>
    </location>
</feature>
<dbReference type="STRING" id="679937.Bcop_2225"/>
<dbReference type="eggNOG" id="COG3187">
    <property type="taxonomic scope" value="Bacteria"/>
</dbReference>
<feature type="domain" description="DUF306" evidence="2">
    <location>
        <begin position="35"/>
        <end position="134"/>
    </location>
</feature>
<dbReference type="InterPro" id="IPR005184">
    <property type="entry name" value="DUF306_Meta_HslJ"/>
</dbReference>
<evidence type="ECO:0000259" key="2">
    <source>
        <dbReference type="Pfam" id="PF03724"/>
    </source>
</evidence>
<dbReference type="InterPro" id="IPR053147">
    <property type="entry name" value="Hsp_HslJ-like"/>
</dbReference>
<dbReference type="Proteomes" id="UP000018439">
    <property type="component" value="Chromosome"/>
</dbReference>
<keyword evidence="1" id="KW-0732">Signal</keyword>
<organism evidence="3 4">
    <name type="scientific">Bacteroides coprosuis DSM 18011</name>
    <dbReference type="NCBI Taxonomy" id="679937"/>
    <lineage>
        <taxon>Bacteria</taxon>
        <taxon>Pseudomonadati</taxon>
        <taxon>Bacteroidota</taxon>
        <taxon>Bacteroidia</taxon>
        <taxon>Bacteroidales</taxon>
        <taxon>Bacteroidaceae</taxon>
        <taxon>Bacteroides</taxon>
    </lineage>
</organism>
<protein>
    <recommendedName>
        <fullName evidence="2">DUF306 domain-containing protein</fullName>
    </recommendedName>
</protein>
<sequence length="269" mass="29507">MKKSLFTICAIAVAAFTLQSCKSSQSMTNSATNLDGEWNIIEIDGSSIVPGDRQPFPFIGFNTEVNQFYGNAGCNRMNGSYTLGKSGKINLGKAAATLMMCPNMDVESKVLNMLSRVKSYKSIGTQIALYGNMSKPIAILDRKDMVSEAVLLSAKWQVSRINGEELVMKNEGNPTKPFIELDIQKKSITGLAGCNRITGQIVSNKEVNRSMSFPNVASTRMACPNMEVENQFLKALNSVETYKLSPSTTELTFLNPEGVEVLRFIKVNE</sequence>
<evidence type="ECO:0000256" key="1">
    <source>
        <dbReference type="SAM" id="SignalP"/>
    </source>
</evidence>
<gene>
    <name evidence="3" type="ORF">Bcop_2225</name>
</gene>
<dbReference type="PANTHER" id="PTHR35535:SF1">
    <property type="entry name" value="HEAT SHOCK PROTEIN HSLJ"/>
    <property type="match status" value="1"/>
</dbReference>
<dbReference type="PROSITE" id="PS51257">
    <property type="entry name" value="PROKAR_LIPOPROTEIN"/>
    <property type="match status" value="1"/>
</dbReference>
<name>F3ZUE0_9BACE</name>
<evidence type="ECO:0000313" key="4">
    <source>
        <dbReference type="Proteomes" id="UP000018439"/>
    </source>
</evidence>